<dbReference type="Gene3D" id="1.10.600.10">
    <property type="entry name" value="Farnesyl Diphosphate Synthase"/>
    <property type="match status" value="1"/>
</dbReference>
<dbReference type="EMBL" id="UOEF01000326">
    <property type="protein sequence ID" value="VAW01524.1"/>
    <property type="molecule type" value="Genomic_DNA"/>
</dbReference>
<gene>
    <name evidence="1" type="ORF">MNBD_ALPHA04-2371</name>
</gene>
<dbReference type="InterPro" id="IPR008949">
    <property type="entry name" value="Isoprenoid_synthase_dom_sf"/>
</dbReference>
<reference evidence="1" key="1">
    <citation type="submission" date="2018-06" db="EMBL/GenBank/DDBJ databases">
        <authorList>
            <person name="Zhirakovskaya E."/>
        </authorList>
    </citation>
    <scope>NUCLEOTIDE SEQUENCE</scope>
</reference>
<dbReference type="InterPro" id="IPR002060">
    <property type="entry name" value="Squ/phyt_synthse"/>
</dbReference>
<evidence type="ECO:0000313" key="1">
    <source>
        <dbReference type="EMBL" id="VAW01524.1"/>
    </source>
</evidence>
<dbReference type="AlphaFoldDB" id="A0A3B0SYA9"/>
<proteinExistence type="predicted"/>
<name>A0A3B0SYA9_9ZZZZ</name>
<organism evidence="1">
    <name type="scientific">hydrothermal vent metagenome</name>
    <dbReference type="NCBI Taxonomy" id="652676"/>
    <lineage>
        <taxon>unclassified sequences</taxon>
        <taxon>metagenomes</taxon>
        <taxon>ecological metagenomes</taxon>
    </lineage>
</organism>
<protein>
    <submittedName>
        <fullName evidence="1">Uncharacterized protein</fullName>
    </submittedName>
</protein>
<dbReference type="Pfam" id="PF00494">
    <property type="entry name" value="SQS_PSY"/>
    <property type="match status" value="1"/>
</dbReference>
<dbReference type="SUPFAM" id="SSF48576">
    <property type="entry name" value="Terpenoid synthases"/>
    <property type="match status" value="1"/>
</dbReference>
<accession>A0A3B0SYA9</accession>
<sequence>MYEEKLQLYPLQKLILAYAKHKNRDRYTVLFAFDSRCGMIIRSTSETLIGQMRLTWWRDILTKPAEQRPDGEPLVALLNAVERRGSSVAPLLSILDGWEIVLDDFPWDARQFEQYAHRRGIGFFEFAIGPKKSLTANQSLIAKSWALWDFARNCSDRNMRTIAFDMCRAFYERAGGCSFDKSGRPLSILCKLVARDVKNGTISDDLYTPGVARKVIWHGLTGL</sequence>